<dbReference type="Proteomes" id="UP001242010">
    <property type="component" value="Chromosome"/>
</dbReference>
<dbReference type="InterPro" id="IPR051157">
    <property type="entry name" value="PDH/Transketolase"/>
</dbReference>
<protein>
    <submittedName>
        <fullName evidence="2">Transketolase</fullName>
    </submittedName>
</protein>
<keyword evidence="3" id="KW-1185">Reference proteome</keyword>
<organism evidence="2 3">
    <name type="scientific">Geothrix oryzae</name>
    <dbReference type="NCBI Taxonomy" id="2927975"/>
    <lineage>
        <taxon>Bacteria</taxon>
        <taxon>Pseudomonadati</taxon>
        <taxon>Acidobacteriota</taxon>
        <taxon>Holophagae</taxon>
        <taxon>Holophagales</taxon>
        <taxon>Holophagaceae</taxon>
        <taxon>Geothrix</taxon>
    </lineage>
</organism>
<sequence length="324" mass="33771">MAGAETAGVGGKVGGVMDSLRDAYGDTLVELGNEGANLVVFDADLAGSTRTSKFAKAFPERFFNMGAAEQGMVAAAAGASTTGVVPFVSTFAMFATGRAYEFVRQAVGVGHQNVKIVATHAGLTVGEDGGTHQCLEDLALMRMIPGMTVISPADALETRQAIRAAYAHQGPVYVRLTRDKFPRIHAEDYRFQIGKAVVMRPSAGKDVLLVGCGLGTSICLDAADLLAAEGIGATVLHSPTIKPFDRETLLALAKTHKAVVTCEEHQSHGGLGGVVAEFLSEAHPMPLRRVGVHDQFGQSGKPEKLLEAYGITPQAVAAAAKGAL</sequence>
<dbReference type="SMART" id="SM00861">
    <property type="entry name" value="Transket_pyr"/>
    <property type="match status" value="1"/>
</dbReference>
<dbReference type="Pfam" id="PF02780">
    <property type="entry name" value="Transketolase_C"/>
    <property type="match status" value="1"/>
</dbReference>
<dbReference type="PANTHER" id="PTHR43825">
    <property type="entry name" value="PYRUVATE DEHYDROGENASE E1 COMPONENT"/>
    <property type="match status" value="1"/>
</dbReference>
<dbReference type="SUPFAM" id="SSF52922">
    <property type="entry name" value="TK C-terminal domain-like"/>
    <property type="match status" value="1"/>
</dbReference>
<dbReference type="Gene3D" id="3.40.50.970">
    <property type="match status" value="1"/>
</dbReference>
<dbReference type="Gene3D" id="3.40.50.920">
    <property type="match status" value="1"/>
</dbReference>
<evidence type="ECO:0000313" key="2">
    <source>
        <dbReference type="EMBL" id="BDU68686.1"/>
    </source>
</evidence>
<name>A0ABM8DP43_9BACT</name>
<proteinExistence type="predicted"/>
<dbReference type="SUPFAM" id="SSF52518">
    <property type="entry name" value="Thiamin diphosphate-binding fold (THDP-binding)"/>
    <property type="match status" value="1"/>
</dbReference>
<evidence type="ECO:0000259" key="1">
    <source>
        <dbReference type="SMART" id="SM00861"/>
    </source>
</evidence>
<dbReference type="Pfam" id="PF02779">
    <property type="entry name" value="Transket_pyr"/>
    <property type="match status" value="1"/>
</dbReference>
<dbReference type="EMBL" id="AP027079">
    <property type="protein sequence ID" value="BDU68686.1"/>
    <property type="molecule type" value="Genomic_DNA"/>
</dbReference>
<feature type="domain" description="Transketolase-like pyrimidine-binding" evidence="1">
    <location>
        <begin position="18"/>
        <end position="184"/>
    </location>
</feature>
<gene>
    <name evidence="2" type="primary">tklB</name>
    <name evidence="2" type="ORF">GETHOR_07870</name>
</gene>
<dbReference type="CDD" id="cd07033">
    <property type="entry name" value="TPP_PYR_DXS_TK_like"/>
    <property type="match status" value="1"/>
</dbReference>
<accession>A0ABM8DP43</accession>
<dbReference type="InterPro" id="IPR033248">
    <property type="entry name" value="Transketolase_C"/>
</dbReference>
<dbReference type="PANTHER" id="PTHR43825:SF1">
    <property type="entry name" value="TRANSKETOLASE-LIKE PYRIMIDINE-BINDING DOMAIN-CONTAINING PROTEIN"/>
    <property type="match status" value="1"/>
</dbReference>
<dbReference type="RefSeq" id="WP_286355320.1">
    <property type="nucleotide sequence ID" value="NZ_AP027079.1"/>
</dbReference>
<dbReference type="InterPro" id="IPR009014">
    <property type="entry name" value="Transketo_C/PFOR_II"/>
</dbReference>
<evidence type="ECO:0000313" key="3">
    <source>
        <dbReference type="Proteomes" id="UP001242010"/>
    </source>
</evidence>
<dbReference type="InterPro" id="IPR005475">
    <property type="entry name" value="Transketolase-like_Pyr-bd"/>
</dbReference>
<reference evidence="3" key="1">
    <citation type="journal article" date="2023" name="Int. J. Syst. Evol. Microbiol.">
        <title>Mesoterricola silvestris gen. nov., sp. nov., Mesoterricola sediminis sp. nov., Geothrix oryzae sp. nov., Geothrix edaphica sp. nov., Geothrix rubra sp. nov., and Geothrix limicola sp. nov., six novel members of Acidobacteriota isolated from soils.</title>
        <authorList>
            <person name="Itoh H."/>
            <person name="Sugisawa Y."/>
            <person name="Mise K."/>
            <person name="Xu Z."/>
            <person name="Kuniyasu M."/>
            <person name="Ushijima N."/>
            <person name="Kawano K."/>
            <person name="Kobayashi E."/>
            <person name="Shiratori Y."/>
            <person name="Masuda Y."/>
            <person name="Senoo K."/>
        </authorList>
    </citation>
    <scope>NUCLEOTIDE SEQUENCE [LARGE SCALE GENOMIC DNA]</scope>
    <source>
        <strain evidence="3">Red222</strain>
    </source>
</reference>
<dbReference type="InterPro" id="IPR029061">
    <property type="entry name" value="THDP-binding"/>
</dbReference>